<evidence type="ECO:0000313" key="2">
    <source>
        <dbReference type="EMBL" id="MPC78765.1"/>
    </source>
</evidence>
<dbReference type="AlphaFoldDB" id="A0A5B7I9D5"/>
<protein>
    <submittedName>
        <fullName evidence="2">Uncharacterized protein</fullName>
    </submittedName>
</protein>
<reference evidence="2 3" key="1">
    <citation type="submission" date="2019-05" db="EMBL/GenBank/DDBJ databases">
        <title>Another draft genome of Portunus trituberculatus and its Hox gene families provides insights of decapod evolution.</title>
        <authorList>
            <person name="Jeong J.-H."/>
            <person name="Song I."/>
            <person name="Kim S."/>
            <person name="Choi T."/>
            <person name="Kim D."/>
            <person name="Ryu S."/>
            <person name="Kim W."/>
        </authorList>
    </citation>
    <scope>NUCLEOTIDE SEQUENCE [LARGE SCALE GENOMIC DNA]</scope>
    <source>
        <tissue evidence="2">Muscle</tissue>
    </source>
</reference>
<proteinExistence type="predicted"/>
<comment type="caution">
    <text evidence="2">The sequence shown here is derived from an EMBL/GenBank/DDBJ whole genome shotgun (WGS) entry which is preliminary data.</text>
</comment>
<feature type="region of interest" description="Disordered" evidence="1">
    <location>
        <begin position="56"/>
        <end position="85"/>
    </location>
</feature>
<feature type="compositionally biased region" description="Polar residues" evidence="1">
    <location>
        <begin position="63"/>
        <end position="85"/>
    </location>
</feature>
<keyword evidence="3" id="KW-1185">Reference proteome</keyword>
<gene>
    <name evidence="2" type="ORF">E2C01_073263</name>
</gene>
<evidence type="ECO:0000256" key="1">
    <source>
        <dbReference type="SAM" id="MobiDB-lite"/>
    </source>
</evidence>
<dbReference type="EMBL" id="VSRR010049302">
    <property type="protein sequence ID" value="MPC78765.1"/>
    <property type="molecule type" value="Genomic_DNA"/>
</dbReference>
<dbReference type="Proteomes" id="UP000324222">
    <property type="component" value="Unassembled WGS sequence"/>
</dbReference>
<evidence type="ECO:0000313" key="3">
    <source>
        <dbReference type="Proteomes" id="UP000324222"/>
    </source>
</evidence>
<name>A0A5B7I9D5_PORTR</name>
<sequence>MWVPLARLRVRHCGRRRCRGKHGDVTWGSRHGPRGVQSSVGRRQCGVNCGISGEISAGWPRQPSRQGTANQRLSGASALTRSSRD</sequence>
<accession>A0A5B7I9D5</accession>
<organism evidence="2 3">
    <name type="scientific">Portunus trituberculatus</name>
    <name type="common">Swimming crab</name>
    <name type="synonym">Neptunus trituberculatus</name>
    <dbReference type="NCBI Taxonomy" id="210409"/>
    <lineage>
        <taxon>Eukaryota</taxon>
        <taxon>Metazoa</taxon>
        <taxon>Ecdysozoa</taxon>
        <taxon>Arthropoda</taxon>
        <taxon>Crustacea</taxon>
        <taxon>Multicrustacea</taxon>
        <taxon>Malacostraca</taxon>
        <taxon>Eumalacostraca</taxon>
        <taxon>Eucarida</taxon>
        <taxon>Decapoda</taxon>
        <taxon>Pleocyemata</taxon>
        <taxon>Brachyura</taxon>
        <taxon>Eubrachyura</taxon>
        <taxon>Portunoidea</taxon>
        <taxon>Portunidae</taxon>
        <taxon>Portuninae</taxon>
        <taxon>Portunus</taxon>
    </lineage>
</organism>
<feature type="region of interest" description="Disordered" evidence="1">
    <location>
        <begin position="21"/>
        <end position="41"/>
    </location>
</feature>